<proteinExistence type="predicted"/>
<feature type="transmembrane region" description="Helical" evidence="1">
    <location>
        <begin position="42"/>
        <end position="62"/>
    </location>
</feature>
<keyword evidence="1" id="KW-0812">Transmembrane</keyword>
<organism evidence="2 3">
    <name type="scientific">Massilia soli</name>
    <dbReference type="NCBI Taxonomy" id="2792854"/>
    <lineage>
        <taxon>Bacteria</taxon>
        <taxon>Pseudomonadati</taxon>
        <taxon>Pseudomonadota</taxon>
        <taxon>Betaproteobacteria</taxon>
        <taxon>Burkholderiales</taxon>
        <taxon>Oxalobacteraceae</taxon>
        <taxon>Telluria group</taxon>
        <taxon>Massilia</taxon>
    </lineage>
</organism>
<dbReference type="Pfam" id="PF06961">
    <property type="entry name" value="DUF1294"/>
    <property type="match status" value="1"/>
</dbReference>
<comment type="caution">
    <text evidence="2">The sequence shown here is derived from an EMBL/GenBank/DDBJ whole genome shotgun (WGS) entry which is preliminary data.</text>
</comment>
<accession>A0ABS7SKG3</accession>
<keyword evidence="3" id="KW-1185">Reference proteome</keyword>
<dbReference type="RefSeq" id="WP_223466823.1">
    <property type="nucleotide sequence ID" value="NZ_JAFBIL020000002.1"/>
</dbReference>
<keyword evidence="1" id="KW-0472">Membrane</keyword>
<dbReference type="EMBL" id="JAFBIL020000002">
    <property type="protein sequence ID" value="MBZ2206680.1"/>
    <property type="molecule type" value="Genomic_DNA"/>
</dbReference>
<dbReference type="InterPro" id="IPR010718">
    <property type="entry name" value="DUF1294"/>
</dbReference>
<name>A0ABS7SKG3_9BURK</name>
<gene>
    <name evidence="2" type="ORF">I4X03_005355</name>
</gene>
<feature type="transmembrane region" description="Helical" evidence="1">
    <location>
        <begin position="74"/>
        <end position="97"/>
    </location>
</feature>
<keyword evidence="1" id="KW-1133">Transmembrane helix</keyword>
<reference evidence="2 3" key="1">
    <citation type="submission" date="2021-01" db="EMBL/GenBank/DDBJ databases">
        <authorList>
            <person name="Ruan W."/>
            <person name="Khan S.A."/>
            <person name="Jeon C.O."/>
        </authorList>
    </citation>
    <scope>NUCLEOTIDE SEQUENCE [LARGE SCALE GENOMIC DNA]</scope>
    <source>
        <strain evidence="2 3">R798</strain>
    </source>
</reference>
<evidence type="ECO:0000313" key="2">
    <source>
        <dbReference type="EMBL" id="MBZ2206680.1"/>
    </source>
</evidence>
<sequence>MIEQPIPVLAVVYACASLVCFAAYAIDKRAARTNRRRTHEQTLLLLGLACGWPGAFLAQVMLRHKSSKRAFQIKFWWTVVLNIVLVAVLFAAGANVITLPGS</sequence>
<evidence type="ECO:0000256" key="1">
    <source>
        <dbReference type="SAM" id="Phobius"/>
    </source>
</evidence>
<dbReference type="InterPro" id="IPR012156">
    <property type="entry name" value="Cold_shock_CspA"/>
</dbReference>
<dbReference type="PIRSF" id="PIRSF002599">
    <property type="entry name" value="Cold_shock_A"/>
    <property type="match status" value="1"/>
</dbReference>
<reference evidence="2 3" key="2">
    <citation type="submission" date="2021-08" db="EMBL/GenBank/DDBJ databases">
        <title>Massilia sp. R798.</title>
        <authorList>
            <person name="Baek J.H."/>
            <person name="Jung H.S."/>
            <person name="Kim K.R."/>
            <person name="Jeon C.O."/>
        </authorList>
    </citation>
    <scope>NUCLEOTIDE SEQUENCE [LARGE SCALE GENOMIC DNA]</scope>
    <source>
        <strain evidence="2 3">R798</strain>
    </source>
</reference>
<evidence type="ECO:0000313" key="3">
    <source>
        <dbReference type="Proteomes" id="UP000809349"/>
    </source>
</evidence>
<feature type="transmembrane region" description="Helical" evidence="1">
    <location>
        <begin position="6"/>
        <end position="26"/>
    </location>
</feature>
<dbReference type="Proteomes" id="UP000809349">
    <property type="component" value="Unassembled WGS sequence"/>
</dbReference>
<protein>
    <submittedName>
        <fullName evidence="2">DUF1294 domain-containing protein</fullName>
    </submittedName>
</protein>